<accession>A0A5N7B714</accession>
<name>A0A5N7B714_9EURO</name>
<dbReference type="EMBL" id="ML736227">
    <property type="protein sequence ID" value="KAE8377218.1"/>
    <property type="molecule type" value="Genomic_DNA"/>
</dbReference>
<organism evidence="1 2">
    <name type="scientific">Aspergillus bertholletiae</name>
    <dbReference type="NCBI Taxonomy" id="1226010"/>
    <lineage>
        <taxon>Eukaryota</taxon>
        <taxon>Fungi</taxon>
        <taxon>Dikarya</taxon>
        <taxon>Ascomycota</taxon>
        <taxon>Pezizomycotina</taxon>
        <taxon>Eurotiomycetes</taxon>
        <taxon>Eurotiomycetidae</taxon>
        <taxon>Eurotiales</taxon>
        <taxon>Aspergillaceae</taxon>
        <taxon>Aspergillus</taxon>
        <taxon>Aspergillus subgen. Circumdati</taxon>
    </lineage>
</organism>
<reference evidence="1 2" key="1">
    <citation type="submission" date="2019-04" db="EMBL/GenBank/DDBJ databases">
        <title>Friends and foes A comparative genomics studyof 23 Aspergillus species from section Flavi.</title>
        <authorList>
            <consortium name="DOE Joint Genome Institute"/>
            <person name="Kjaerbolling I."/>
            <person name="Vesth T."/>
            <person name="Frisvad J.C."/>
            <person name="Nybo J.L."/>
            <person name="Theobald S."/>
            <person name="Kildgaard S."/>
            <person name="Isbrandt T."/>
            <person name="Kuo A."/>
            <person name="Sato A."/>
            <person name="Lyhne E.K."/>
            <person name="Kogle M.E."/>
            <person name="Wiebenga A."/>
            <person name="Kun R.S."/>
            <person name="Lubbers R.J."/>
            <person name="Makela M.R."/>
            <person name="Barry K."/>
            <person name="Chovatia M."/>
            <person name="Clum A."/>
            <person name="Daum C."/>
            <person name="Haridas S."/>
            <person name="He G."/>
            <person name="LaButti K."/>
            <person name="Lipzen A."/>
            <person name="Mondo S."/>
            <person name="Riley R."/>
            <person name="Salamov A."/>
            <person name="Simmons B.A."/>
            <person name="Magnuson J.K."/>
            <person name="Henrissat B."/>
            <person name="Mortensen U.H."/>
            <person name="Larsen T.O."/>
            <person name="Devries R.P."/>
            <person name="Grigoriev I.V."/>
            <person name="Machida M."/>
            <person name="Baker S.E."/>
            <person name="Andersen M.R."/>
        </authorList>
    </citation>
    <scope>NUCLEOTIDE SEQUENCE [LARGE SCALE GENOMIC DNA]</scope>
    <source>
        <strain evidence="1 2">IBT 29228</strain>
    </source>
</reference>
<dbReference type="Proteomes" id="UP000326198">
    <property type="component" value="Unassembled WGS sequence"/>
</dbReference>
<evidence type="ECO:0000313" key="1">
    <source>
        <dbReference type="EMBL" id="KAE8377218.1"/>
    </source>
</evidence>
<protein>
    <submittedName>
        <fullName evidence="1">Uncharacterized protein</fullName>
    </submittedName>
</protein>
<proteinExistence type="predicted"/>
<sequence>MKDFKSHLSEGFSPDLNRLLHRAIRLTSWGTNENQHRVRSLSRGISFVLAFCFPPYPGCEPEQIGKVKPSAGSWVGLSPWKCCTSRRGIGHIQSRGPYHLIPLPGDWAYRIPCFALLQIHLDVLTSYQGDTPLSHFAPCWAIHRKANSRGRHSDRQHQPRSPDLRNSRVAVPWKILQL</sequence>
<gene>
    <name evidence="1" type="ORF">BDV26DRAFT_264163</name>
</gene>
<evidence type="ECO:0000313" key="2">
    <source>
        <dbReference type="Proteomes" id="UP000326198"/>
    </source>
</evidence>
<keyword evidence="2" id="KW-1185">Reference proteome</keyword>
<dbReference type="AlphaFoldDB" id="A0A5N7B714"/>